<name>A0A7J7MTS4_9MAGN</name>
<dbReference type="Proteomes" id="UP000541444">
    <property type="component" value="Unassembled WGS sequence"/>
</dbReference>
<dbReference type="Gene3D" id="4.10.1060.10">
    <property type="entry name" value="Zinc finger, RanBP2-type"/>
    <property type="match status" value="1"/>
</dbReference>
<evidence type="ECO:0000256" key="1">
    <source>
        <dbReference type="SAM" id="MobiDB-lite"/>
    </source>
</evidence>
<dbReference type="EMBL" id="JACGCM010001237">
    <property type="protein sequence ID" value="KAF6158088.1"/>
    <property type="molecule type" value="Genomic_DNA"/>
</dbReference>
<proteinExistence type="predicted"/>
<protein>
    <recommendedName>
        <fullName evidence="4">RanBP2-type domain-containing protein</fullName>
    </recommendedName>
</protein>
<evidence type="ECO:0000313" key="3">
    <source>
        <dbReference type="Proteomes" id="UP000541444"/>
    </source>
</evidence>
<feature type="compositionally biased region" description="Polar residues" evidence="1">
    <location>
        <begin position="87"/>
        <end position="96"/>
    </location>
</feature>
<dbReference type="AlphaFoldDB" id="A0A7J7MTS4"/>
<sequence length="172" mass="19223">MYRNLSCFVISSAKQWRDSDWMCTDCDNHNYASRSQCNRFASIIKITFYLWSLPQSFEMFQVHYQNQEKTWEMNELIAALGKKKFKNQGSTKNNGSHFGPGQIFRSGNGNGNGKQNAPSEIVFEDGLETQSPTAIPISAVILPRLSDIDIVASTVPDPVVAPVQLPIIPPPV</sequence>
<evidence type="ECO:0000313" key="2">
    <source>
        <dbReference type="EMBL" id="KAF6158088.1"/>
    </source>
</evidence>
<dbReference type="InterPro" id="IPR036443">
    <property type="entry name" value="Znf_RanBP2_sf"/>
</dbReference>
<keyword evidence="3" id="KW-1185">Reference proteome</keyword>
<evidence type="ECO:0008006" key="4">
    <source>
        <dbReference type="Google" id="ProtNLM"/>
    </source>
</evidence>
<feature type="region of interest" description="Disordered" evidence="1">
    <location>
        <begin position="87"/>
        <end position="118"/>
    </location>
</feature>
<gene>
    <name evidence="2" type="ORF">GIB67_014882</name>
</gene>
<comment type="caution">
    <text evidence="2">The sequence shown here is derived from an EMBL/GenBank/DDBJ whole genome shotgun (WGS) entry which is preliminary data.</text>
</comment>
<dbReference type="OrthoDB" id="1929566at2759"/>
<accession>A0A7J7MTS4</accession>
<organism evidence="2 3">
    <name type="scientific">Kingdonia uniflora</name>
    <dbReference type="NCBI Taxonomy" id="39325"/>
    <lineage>
        <taxon>Eukaryota</taxon>
        <taxon>Viridiplantae</taxon>
        <taxon>Streptophyta</taxon>
        <taxon>Embryophyta</taxon>
        <taxon>Tracheophyta</taxon>
        <taxon>Spermatophyta</taxon>
        <taxon>Magnoliopsida</taxon>
        <taxon>Ranunculales</taxon>
        <taxon>Circaeasteraceae</taxon>
        <taxon>Kingdonia</taxon>
    </lineage>
</organism>
<reference evidence="2 3" key="1">
    <citation type="journal article" date="2020" name="IScience">
        <title>Genome Sequencing of the Endangered Kingdonia uniflora (Circaeasteraceae, Ranunculales) Reveals Potential Mechanisms of Evolutionary Specialization.</title>
        <authorList>
            <person name="Sun Y."/>
            <person name="Deng T."/>
            <person name="Zhang A."/>
            <person name="Moore M.J."/>
            <person name="Landis J.B."/>
            <person name="Lin N."/>
            <person name="Zhang H."/>
            <person name="Zhang X."/>
            <person name="Huang J."/>
            <person name="Zhang X."/>
            <person name="Sun H."/>
            <person name="Wang H."/>
        </authorList>
    </citation>
    <scope>NUCLEOTIDE SEQUENCE [LARGE SCALE GENOMIC DNA]</scope>
    <source>
        <strain evidence="2">TB1705</strain>
        <tissue evidence="2">Leaf</tissue>
    </source>
</reference>
<dbReference type="SUPFAM" id="SSF90209">
    <property type="entry name" value="Ran binding protein zinc finger-like"/>
    <property type="match status" value="1"/>
</dbReference>